<feature type="transmembrane region" description="Helical" evidence="8">
    <location>
        <begin position="20"/>
        <end position="39"/>
    </location>
</feature>
<dbReference type="InterPro" id="IPR004706">
    <property type="entry name" value="Arsenical-R_Acr3"/>
</dbReference>
<dbReference type="AlphaFoldDB" id="A0A543JNS4"/>
<dbReference type="EMBL" id="VFPP01000001">
    <property type="protein sequence ID" value="TQM84483.1"/>
    <property type="molecule type" value="Genomic_DNA"/>
</dbReference>
<keyword evidence="10" id="KW-1185">Reference proteome</keyword>
<dbReference type="PANTHER" id="PTHR43057:SF1">
    <property type="entry name" value="ARSENICAL-RESISTANCE PROTEIN 3"/>
    <property type="match status" value="1"/>
</dbReference>
<protein>
    <submittedName>
        <fullName evidence="9">ACR3 family arsenite efflux pump ArsB</fullName>
    </submittedName>
</protein>
<feature type="transmembrane region" description="Helical" evidence="8">
    <location>
        <begin position="212"/>
        <end position="229"/>
    </location>
</feature>
<feature type="transmembrane region" description="Helical" evidence="8">
    <location>
        <begin position="235"/>
        <end position="256"/>
    </location>
</feature>
<comment type="similarity">
    <text evidence="2">Belongs to the arsenical resistance-3 (ACR3) (TC 2.A.59) family.</text>
</comment>
<dbReference type="Gene3D" id="1.20.1530.20">
    <property type="match status" value="1"/>
</dbReference>
<dbReference type="Proteomes" id="UP000316628">
    <property type="component" value="Unassembled WGS sequence"/>
</dbReference>
<dbReference type="PANTHER" id="PTHR43057">
    <property type="entry name" value="ARSENITE EFFLUX TRANSPORTER"/>
    <property type="match status" value="1"/>
</dbReference>
<dbReference type="GO" id="GO:0005886">
    <property type="term" value="C:plasma membrane"/>
    <property type="evidence" value="ECO:0007669"/>
    <property type="project" value="UniProtKB-SubCell"/>
</dbReference>
<dbReference type="GO" id="GO:0015297">
    <property type="term" value="F:antiporter activity"/>
    <property type="evidence" value="ECO:0007669"/>
    <property type="project" value="InterPro"/>
</dbReference>
<evidence type="ECO:0000256" key="5">
    <source>
        <dbReference type="ARBA" id="ARBA00022692"/>
    </source>
</evidence>
<organism evidence="9 10">
    <name type="scientific">Saccharothrix saharensis</name>
    <dbReference type="NCBI Taxonomy" id="571190"/>
    <lineage>
        <taxon>Bacteria</taxon>
        <taxon>Bacillati</taxon>
        <taxon>Actinomycetota</taxon>
        <taxon>Actinomycetes</taxon>
        <taxon>Pseudonocardiales</taxon>
        <taxon>Pseudonocardiaceae</taxon>
        <taxon>Saccharothrix</taxon>
    </lineage>
</organism>
<feature type="transmembrane region" description="Helical" evidence="8">
    <location>
        <begin position="103"/>
        <end position="122"/>
    </location>
</feature>
<comment type="caution">
    <text evidence="9">The sequence shown here is derived from an EMBL/GenBank/DDBJ whole genome shotgun (WGS) entry which is preliminary data.</text>
</comment>
<keyword evidence="6 8" id="KW-1133">Transmembrane helix</keyword>
<feature type="transmembrane region" description="Helical" evidence="8">
    <location>
        <begin position="45"/>
        <end position="63"/>
    </location>
</feature>
<evidence type="ECO:0000313" key="10">
    <source>
        <dbReference type="Proteomes" id="UP000316628"/>
    </source>
</evidence>
<dbReference type="InterPro" id="IPR002657">
    <property type="entry name" value="BilAc:Na_symport/Acr3"/>
</dbReference>
<feature type="transmembrane region" description="Helical" evidence="8">
    <location>
        <begin position="75"/>
        <end position="97"/>
    </location>
</feature>
<dbReference type="Pfam" id="PF01758">
    <property type="entry name" value="SBF"/>
    <property type="match status" value="1"/>
</dbReference>
<feature type="transmembrane region" description="Helical" evidence="8">
    <location>
        <begin position="293"/>
        <end position="315"/>
    </location>
</feature>
<reference evidence="9 10" key="1">
    <citation type="submission" date="2019-06" db="EMBL/GenBank/DDBJ databases">
        <title>Sequencing the genomes of 1000 actinobacteria strains.</title>
        <authorList>
            <person name="Klenk H.-P."/>
        </authorList>
    </citation>
    <scope>NUCLEOTIDE SEQUENCE [LARGE SCALE GENOMIC DNA]</scope>
    <source>
        <strain evidence="9 10">DSM 45456</strain>
    </source>
</reference>
<evidence type="ECO:0000256" key="7">
    <source>
        <dbReference type="ARBA" id="ARBA00023136"/>
    </source>
</evidence>
<keyword evidence="4" id="KW-1003">Cell membrane</keyword>
<feature type="transmembrane region" description="Helical" evidence="8">
    <location>
        <begin position="268"/>
        <end position="287"/>
    </location>
</feature>
<dbReference type="RefSeq" id="WP_141982658.1">
    <property type="nucleotide sequence ID" value="NZ_VFPP01000001.1"/>
</dbReference>
<evidence type="ECO:0000256" key="4">
    <source>
        <dbReference type="ARBA" id="ARBA00022475"/>
    </source>
</evidence>
<comment type="subcellular location">
    <subcellularLocation>
        <location evidence="1">Cell membrane</location>
        <topology evidence="1">Multi-pass membrane protein</topology>
    </subcellularLocation>
</comment>
<proteinExistence type="inferred from homology"/>
<sequence>MTAAHWAGVAALLERRQVPIFLGALAFGVLMGWTAPDIVPTLEHAISPVLGALLYVTFLQVPLRELTRSFRAGKFLAATLVANFIAVPLVLASTFWLLPDDHAVRLGVLLVLLTPCVDYVIVFSAMAGGSGQRLLAATPLLLIAQMLLLPLYLTLFLDGHSTALIEPGPFVEAFLFLIALPLTLAWATQIWATRKPAGYAFSLKTSSATVPLMAATLITVVASQVPALAGHLAKIAAVLPFYGAFLVVMAFVGLAVTRLFRLDVPDSGAVIFAGAARNSLVVLPFALALPESFSVAVAVIVAQTLVEVIGMVIYIRAVPRLTGPRLIVKSKP</sequence>
<evidence type="ECO:0000256" key="3">
    <source>
        <dbReference type="ARBA" id="ARBA00022448"/>
    </source>
</evidence>
<evidence type="ECO:0000256" key="1">
    <source>
        <dbReference type="ARBA" id="ARBA00004651"/>
    </source>
</evidence>
<accession>A0A543JNS4</accession>
<evidence type="ECO:0000256" key="6">
    <source>
        <dbReference type="ARBA" id="ARBA00022989"/>
    </source>
</evidence>
<dbReference type="GO" id="GO:0015105">
    <property type="term" value="F:arsenite transmembrane transporter activity"/>
    <property type="evidence" value="ECO:0007669"/>
    <property type="project" value="TreeGrafter"/>
</dbReference>
<dbReference type="InterPro" id="IPR038770">
    <property type="entry name" value="Na+/solute_symporter_sf"/>
</dbReference>
<keyword evidence="3" id="KW-0813">Transport</keyword>
<dbReference type="GO" id="GO:0015104">
    <property type="term" value="F:antimonite transmembrane transporter activity"/>
    <property type="evidence" value="ECO:0007669"/>
    <property type="project" value="TreeGrafter"/>
</dbReference>
<feature type="transmembrane region" description="Helical" evidence="8">
    <location>
        <begin position="134"/>
        <end position="153"/>
    </location>
</feature>
<evidence type="ECO:0000256" key="2">
    <source>
        <dbReference type="ARBA" id="ARBA00010110"/>
    </source>
</evidence>
<name>A0A543JNS4_9PSEU</name>
<evidence type="ECO:0000256" key="8">
    <source>
        <dbReference type="SAM" id="Phobius"/>
    </source>
</evidence>
<dbReference type="OrthoDB" id="3254016at2"/>
<feature type="transmembrane region" description="Helical" evidence="8">
    <location>
        <begin position="173"/>
        <end position="192"/>
    </location>
</feature>
<evidence type="ECO:0000313" key="9">
    <source>
        <dbReference type="EMBL" id="TQM84483.1"/>
    </source>
</evidence>
<gene>
    <name evidence="9" type="ORF">FHX81_6929</name>
</gene>
<keyword evidence="7 8" id="KW-0472">Membrane</keyword>
<keyword evidence="5 8" id="KW-0812">Transmembrane</keyword>